<sequence>MRALVYEGAWQMPLREIDPPLPGPDDVLVAVQAAGVCGSDVHGFTGSTGRRTPGIVMGHEFTGSISSVGSRVQAYGIDDRVVVQPLTTCGACPMCLAGRPNVCFSRTLIGMHTHGAYAELVRVPQHQLYRLPDSVSWEHGSLVEPLSVALHAVNRTPLTLMDTVVIVGAGTIGLLALLAARLKGAGRIIVTDLSTHRLALARHLGADIVVNVGDQDPLAVVQEATGGAGADATLEAVGISATVQQALAVTRIGGSITWIGNSAPDVTLNMQQVVTREITIRGSYGFNQEFAVAIDALCLGRINVTPLIERIAPLDEGPQLVHSLATGSLDVAKVILTP</sequence>
<gene>
    <name evidence="7" type="ORF">AVDCRST_MAG93-7905</name>
</gene>
<evidence type="ECO:0008006" key="8">
    <source>
        <dbReference type="Google" id="ProtNLM"/>
    </source>
</evidence>
<dbReference type="InterPro" id="IPR002328">
    <property type="entry name" value="ADH_Zn_CS"/>
</dbReference>
<keyword evidence="1 4" id="KW-0479">Metal-binding</keyword>
<dbReference type="Gene3D" id="3.40.50.720">
    <property type="entry name" value="NAD(P)-binding Rossmann-like Domain"/>
    <property type="match status" value="1"/>
</dbReference>
<proteinExistence type="inferred from homology"/>
<evidence type="ECO:0000256" key="4">
    <source>
        <dbReference type="RuleBase" id="RU361277"/>
    </source>
</evidence>
<accession>A0A6J4MPB6</accession>
<dbReference type="Pfam" id="PF00107">
    <property type="entry name" value="ADH_zinc_N"/>
    <property type="match status" value="1"/>
</dbReference>
<comment type="cofactor">
    <cofactor evidence="4">
        <name>Zn(2+)</name>
        <dbReference type="ChEBI" id="CHEBI:29105"/>
    </cofactor>
</comment>
<dbReference type="InterPro" id="IPR036291">
    <property type="entry name" value="NAD(P)-bd_dom_sf"/>
</dbReference>
<dbReference type="Pfam" id="PF08240">
    <property type="entry name" value="ADH_N"/>
    <property type="match status" value="1"/>
</dbReference>
<dbReference type="InterPro" id="IPR013154">
    <property type="entry name" value="ADH-like_N"/>
</dbReference>
<evidence type="ECO:0000256" key="3">
    <source>
        <dbReference type="ARBA" id="ARBA00023002"/>
    </source>
</evidence>
<reference evidence="7" key="1">
    <citation type="submission" date="2020-02" db="EMBL/GenBank/DDBJ databases">
        <authorList>
            <person name="Meier V. D."/>
        </authorList>
    </citation>
    <scope>NUCLEOTIDE SEQUENCE</scope>
    <source>
        <strain evidence="7">AVDCRST_MAG93</strain>
    </source>
</reference>
<evidence type="ECO:0000256" key="2">
    <source>
        <dbReference type="ARBA" id="ARBA00022833"/>
    </source>
</evidence>
<name>A0A6J4MPB6_9CHLR</name>
<organism evidence="7">
    <name type="scientific">uncultured Chloroflexia bacterium</name>
    <dbReference type="NCBI Taxonomy" id="1672391"/>
    <lineage>
        <taxon>Bacteria</taxon>
        <taxon>Bacillati</taxon>
        <taxon>Chloroflexota</taxon>
        <taxon>Chloroflexia</taxon>
        <taxon>environmental samples</taxon>
    </lineage>
</organism>
<dbReference type="PANTHER" id="PTHR43401:SF2">
    <property type="entry name" value="L-THREONINE 3-DEHYDROGENASE"/>
    <property type="match status" value="1"/>
</dbReference>
<dbReference type="GO" id="GO:0008270">
    <property type="term" value="F:zinc ion binding"/>
    <property type="evidence" value="ECO:0007669"/>
    <property type="project" value="InterPro"/>
</dbReference>
<dbReference type="Gene3D" id="3.90.180.10">
    <property type="entry name" value="Medium-chain alcohol dehydrogenases, catalytic domain"/>
    <property type="match status" value="1"/>
</dbReference>
<dbReference type="EMBL" id="CADCTR010002661">
    <property type="protein sequence ID" value="CAA9365010.1"/>
    <property type="molecule type" value="Genomic_DNA"/>
</dbReference>
<keyword evidence="3" id="KW-0560">Oxidoreductase</keyword>
<dbReference type="CDD" id="cd08236">
    <property type="entry name" value="sugar_DH"/>
    <property type="match status" value="1"/>
</dbReference>
<dbReference type="SUPFAM" id="SSF50129">
    <property type="entry name" value="GroES-like"/>
    <property type="match status" value="1"/>
</dbReference>
<keyword evidence="2 4" id="KW-0862">Zinc</keyword>
<evidence type="ECO:0000256" key="1">
    <source>
        <dbReference type="ARBA" id="ARBA00022723"/>
    </source>
</evidence>
<comment type="similarity">
    <text evidence="4">Belongs to the zinc-containing alcohol dehydrogenase family.</text>
</comment>
<protein>
    <recommendedName>
        <fullName evidence="8">Galactitol-1-phosphate 5-dehydrogenase</fullName>
    </recommendedName>
</protein>
<evidence type="ECO:0000259" key="6">
    <source>
        <dbReference type="Pfam" id="PF08240"/>
    </source>
</evidence>
<dbReference type="InterPro" id="IPR050129">
    <property type="entry name" value="Zn_alcohol_dh"/>
</dbReference>
<dbReference type="PANTHER" id="PTHR43401">
    <property type="entry name" value="L-THREONINE 3-DEHYDROGENASE"/>
    <property type="match status" value="1"/>
</dbReference>
<dbReference type="PROSITE" id="PS00059">
    <property type="entry name" value="ADH_ZINC"/>
    <property type="match status" value="1"/>
</dbReference>
<dbReference type="GO" id="GO:0016491">
    <property type="term" value="F:oxidoreductase activity"/>
    <property type="evidence" value="ECO:0007669"/>
    <property type="project" value="UniProtKB-KW"/>
</dbReference>
<dbReference type="SUPFAM" id="SSF51735">
    <property type="entry name" value="NAD(P)-binding Rossmann-fold domains"/>
    <property type="match status" value="1"/>
</dbReference>
<feature type="domain" description="Alcohol dehydrogenase-like N-terminal" evidence="6">
    <location>
        <begin position="23"/>
        <end position="133"/>
    </location>
</feature>
<evidence type="ECO:0000259" key="5">
    <source>
        <dbReference type="Pfam" id="PF00107"/>
    </source>
</evidence>
<dbReference type="InterPro" id="IPR013149">
    <property type="entry name" value="ADH-like_C"/>
</dbReference>
<dbReference type="InterPro" id="IPR011032">
    <property type="entry name" value="GroES-like_sf"/>
</dbReference>
<dbReference type="AlphaFoldDB" id="A0A6J4MPB6"/>
<feature type="domain" description="Alcohol dehydrogenase-like C-terminal" evidence="5">
    <location>
        <begin position="172"/>
        <end position="296"/>
    </location>
</feature>
<evidence type="ECO:0000313" key="7">
    <source>
        <dbReference type="EMBL" id="CAA9365010.1"/>
    </source>
</evidence>